<gene>
    <name evidence="1" type="ORF">PACLA_8A046015</name>
</gene>
<dbReference type="EMBL" id="CACRXK020000475">
    <property type="protein sequence ID" value="CAB3982176.1"/>
    <property type="molecule type" value="Genomic_DNA"/>
</dbReference>
<evidence type="ECO:0000313" key="2">
    <source>
        <dbReference type="Proteomes" id="UP001152795"/>
    </source>
</evidence>
<dbReference type="AlphaFoldDB" id="A0A7D9DC85"/>
<sequence>MDFDKIIDQFADRNCCCTNQHCKHVRGVCYLDEDDESSFKRRFCGTCRMGFEMQMNLPLYQYKHLNSGRTFNSCLMCGDEASKEWLKMKEKEGETFVYQRTKAGMNSKHEPILKRVDKTPIKVEKNTGVLKGVNLKQPTLEEILFLDTDFKR</sequence>
<protein>
    <submittedName>
        <fullName evidence="1">Uncharacterized protein</fullName>
    </submittedName>
</protein>
<dbReference type="Proteomes" id="UP001152795">
    <property type="component" value="Unassembled WGS sequence"/>
</dbReference>
<evidence type="ECO:0000313" key="1">
    <source>
        <dbReference type="EMBL" id="CAB3982176.1"/>
    </source>
</evidence>
<name>A0A7D9DC85_PARCT</name>
<organism evidence="1 2">
    <name type="scientific">Paramuricea clavata</name>
    <name type="common">Red gorgonian</name>
    <name type="synonym">Violescent sea-whip</name>
    <dbReference type="NCBI Taxonomy" id="317549"/>
    <lineage>
        <taxon>Eukaryota</taxon>
        <taxon>Metazoa</taxon>
        <taxon>Cnidaria</taxon>
        <taxon>Anthozoa</taxon>
        <taxon>Octocorallia</taxon>
        <taxon>Malacalcyonacea</taxon>
        <taxon>Plexauridae</taxon>
        <taxon>Paramuricea</taxon>
    </lineage>
</organism>
<proteinExistence type="predicted"/>
<reference evidence="1" key="1">
    <citation type="submission" date="2020-04" db="EMBL/GenBank/DDBJ databases">
        <authorList>
            <person name="Alioto T."/>
            <person name="Alioto T."/>
            <person name="Gomez Garrido J."/>
        </authorList>
    </citation>
    <scope>NUCLEOTIDE SEQUENCE</scope>
    <source>
        <strain evidence="1">A484AB</strain>
    </source>
</reference>
<comment type="caution">
    <text evidence="1">The sequence shown here is derived from an EMBL/GenBank/DDBJ whole genome shotgun (WGS) entry which is preliminary data.</text>
</comment>
<keyword evidence="2" id="KW-1185">Reference proteome</keyword>
<accession>A0A7D9DC85</accession>